<sequence length="120" mass="13307">MLRLRGKIKNQARQMAALETDKGGEEQNKVNEIRHLMAIAGVEPQEIAKAMVDNGKAFSRAGMPKGEDNQRYGDDALSRQMKVGPQLVNAYRRMKTYEASGAEAGQDNLQADMKNLQAEN</sequence>
<protein>
    <submittedName>
        <fullName evidence="2">Uncharacterized protein</fullName>
    </submittedName>
</protein>
<dbReference type="Proteomes" id="UP000193240">
    <property type="component" value="Unassembled WGS sequence"/>
</dbReference>
<organism evidence="2 3">
    <name type="scientific">Epicoccum nigrum</name>
    <name type="common">Soil fungus</name>
    <name type="synonym">Epicoccum purpurascens</name>
    <dbReference type="NCBI Taxonomy" id="105696"/>
    <lineage>
        <taxon>Eukaryota</taxon>
        <taxon>Fungi</taxon>
        <taxon>Dikarya</taxon>
        <taxon>Ascomycota</taxon>
        <taxon>Pezizomycotina</taxon>
        <taxon>Dothideomycetes</taxon>
        <taxon>Pleosporomycetidae</taxon>
        <taxon>Pleosporales</taxon>
        <taxon>Pleosporineae</taxon>
        <taxon>Didymellaceae</taxon>
        <taxon>Epicoccum</taxon>
    </lineage>
</organism>
<dbReference type="EMBL" id="KZ107858">
    <property type="protein sequence ID" value="OSS44363.1"/>
    <property type="molecule type" value="Genomic_DNA"/>
</dbReference>
<evidence type="ECO:0000313" key="3">
    <source>
        <dbReference type="Proteomes" id="UP000193240"/>
    </source>
</evidence>
<reference evidence="2 3" key="1">
    <citation type="journal article" date="2017" name="Genome Announc.">
        <title>Genome sequence of the saprophytic ascomycete Epicoccum nigrum ICMP 19927 strain isolated from New Zealand.</title>
        <authorList>
            <person name="Fokin M."/>
            <person name="Fleetwood D."/>
            <person name="Weir B.S."/>
            <person name="Villas-Boas S.G."/>
        </authorList>
    </citation>
    <scope>NUCLEOTIDE SEQUENCE [LARGE SCALE GENOMIC DNA]</scope>
    <source>
        <strain evidence="2 3">ICMP 19927</strain>
    </source>
</reference>
<accession>A0A1Y2LK39</accession>
<name>A0A1Y2LK39_EPING</name>
<gene>
    <name evidence="2" type="ORF">B5807_11003</name>
</gene>
<evidence type="ECO:0000313" key="2">
    <source>
        <dbReference type="EMBL" id="OSS44363.1"/>
    </source>
</evidence>
<evidence type="ECO:0000256" key="1">
    <source>
        <dbReference type="SAM" id="MobiDB-lite"/>
    </source>
</evidence>
<dbReference type="AlphaFoldDB" id="A0A1Y2LK39"/>
<keyword evidence="3" id="KW-1185">Reference proteome</keyword>
<dbReference type="InParanoid" id="A0A1Y2LK39"/>
<feature type="region of interest" description="Disordered" evidence="1">
    <location>
        <begin position="100"/>
        <end position="120"/>
    </location>
</feature>
<proteinExistence type="predicted"/>